<evidence type="ECO:0000313" key="3">
    <source>
        <dbReference type="EMBL" id="WFP16856.1"/>
    </source>
</evidence>
<organism evidence="3 4">
    <name type="scientific">Citricoccus muralis</name>
    <dbReference type="NCBI Taxonomy" id="169134"/>
    <lineage>
        <taxon>Bacteria</taxon>
        <taxon>Bacillati</taxon>
        <taxon>Actinomycetota</taxon>
        <taxon>Actinomycetes</taxon>
        <taxon>Micrococcales</taxon>
        <taxon>Micrococcaceae</taxon>
        <taxon>Citricoccus</taxon>
    </lineage>
</organism>
<dbReference type="PANTHER" id="PTHR13947">
    <property type="entry name" value="GNAT FAMILY N-ACETYLTRANSFERASE"/>
    <property type="match status" value="1"/>
</dbReference>
<dbReference type="PANTHER" id="PTHR13947:SF37">
    <property type="entry name" value="LD18367P"/>
    <property type="match status" value="1"/>
</dbReference>
<dbReference type="GO" id="GO:0016746">
    <property type="term" value="F:acyltransferase activity"/>
    <property type="evidence" value="ECO:0007669"/>
    <property type="project" value="UniProtKB-KW"/>
</dbReference>
<accession>A0ABY8H7F5</accession>
<dbReference type="RefSeq" id="WP_278157966.1">
    <property type="nucleotide sequence ID" value="NZ_CP121252.1"/>
</dbReference>
<evidence type="ECO:0000313" key="4">
    <source>
        <dbReference type="Proteomes" id="UP001219037"/>
    </source>
</evidence>
<evidence type="ECO:0000256" key="1">
    <source>
        <dbReference type="ARBA" id="ARBA00022679"/>
    </source>
</evidence>
<dbReference type="PROSITE" id="PS51186">
    <property type="entry name" value="GNAT"/>
    <property type="match status" value="1"/>
</dbReference>
<sequence>MRFGRRRRGEPRTPGESRYYVRAADPADLPAVLAMKLASWREAYGELRDAEFFDRAEATLEQQVEHWAGLQHRGTGMWLAEDLTDRVVGMASLDPGETGELGESGAPGPAQLTTLYVLAEAQGTGVADALLRAALNHAAPSLTPDPALPDSPLPDVVLTVLENNPRAIAFYTRHGFEQVGEPTEMTGPWAGLREIRMVRRGDRSW</sequence>
<dbReference type="Gene3D" id="3.40.630.30">
    <property type="match status" value="1"/>
</dbReference>
<dbReference type="InterPro" id="IPR050769">
    <property type="entry name" value="NAT_camello-type"/>
</dbReference>
<name>A0ABY8H7F5_9MICC</name>
<dbReference type="EC" id="2.3.1.-" evidence="3"/>
<proteinExistence type="predicted"/>
<gene>
    <name evidence="3" type="ORF">P8192_01625</name>
</gene>
<dbReference type="Proteomes" id="UP001219037">
    <property type="component" value="Chromosome"/>
</dbReference>
<evidence type="ECO:0000259" key="2">
    <source>
        <dbReference type="PROSITE" id="PS51186"/>
    </source>
</evidence>
<dbReference type="CDD" id="cd04301">
    <property type="entry name" value="NAT_SF"/>
    <property type="match status" value="1"/>
</dbReference>
<feature type="domain" description="N-acetyltransferase" evidence="2">
    <location>
        <begin position="19"/>
        <end position="202"/>
    </location>
</feature>
<protein>
    <submittedName>
        <fullName evidence="3">N-acetyltransferase</fullName>
        <ecNumber evidence="3">2.3.1.-</ecNumber>
    </submittedName>
</protein>
<dbReference type="EMBL" id="CP121252">
    <property type="protein sequence ID" value="WFP16856.1"/>
    <property type="molecule type" value="Genomic_DNA"/>
</dbReference>
<reference evidence="3 4" key="1">
    <citation type="submission" date="2023-04" db="EMBL/GenBank/DDBJ databases">
        <title>Funneling lignin-derived compounds into biodiesel using alkali-halophilic Citricoccus sp. P2.</title>
        <authorList>
            <person name="Luo C.-B."/>
        </authorList>
    </citation>
    <scope>NUCLEOTIDE SEQUENCE [LARGE SCALE GENOMIC DNA]</scope>
    <source>
        <strain evidence="3 4">P2</strain>
    </source>
</reference>
<keyword evidence="1 3" id="KW-0808">Transferase</keyword>
<dbReference type="InterPro" id="IPR016181">
    <property type="entry name" value="Acyl_CoA_acyltransferase"/>
</dbReference>
<dbReference type="InterPro" id="IPR000182">
    <property type="entry name" value="GNAT_dom"/>
</dbReference>
<keyword evidence="3" id="KW-0012">Acyltransferase</keyword>
<dbReference type="Pfam" id="PF13508">
    <property type="entry name" value="Acetyltransf_7"/>
    <property type="match status" value="1"/>
</dbReference>
<dbReference type="SUPFAM" id="SSF55729">
    <property type="entry name" value="Acyl-CoA N-acyltransferases (Nat)"/>
    <property type="match status" value="1"/>
</dbReference>
<keyword evidence="4" id="KW-1185">Reference proteome</keyword>